<evidence type="ECO:0000256" key="3">
    <source>
        <dbReference type="ARBA" id="ARBA00022448"/>
    </source>
</evidence>
<dbReference type="InterPro" id="IPR004761">
    <property type="entry name" value="Spore_GerAB"/>
</dbReference>
<evidence type="ECO:0000256" key="7">
    <source>
        <dbReference type="ARBA" id="ARBA00023136"/>
    </source>
</evidence>
<keyword evidence="10" id="KW-1185">Reference proteome</keyword>
<evidence type="ECO:0000256" key="6">
    <source>
        <dbReference type="ARBA" id="ARBA00022989"/>
    </source>
</evidence>
<keyword evidence="4" id="KW-0309">Germination</keyword>
<sequence>MKKDVLSEKQGIFIIIVFLIATSTNIITGAGAKNDLWISIILGFLVVLPIAMICARLCDLFPGKDLYDIFLICYGKFFGRLMIFTYIIYCIHTELFIILDYAFFVNIVALPETPKIIPIIVLMLLGNWTIRYKNEILANWSIFFCAFFILYIFLGIFFMIPKMDVGNLFPVFYNGIPPIIKATFGVVSFPFAQIIVFTMYCSGFEKNSSAWRIYIISLTIGSFLILINSVAGLLVSGSDVIGSTYFSSYDAFARINVGNFIQRFEILSAAIYTLGVFMKSSIYLLCITKGIAKLFNFKEYNFVTTLSCLIIVNMSNILHKNVQDNFYWLFNIWPYYSFLFQGILPVFIWISVEIYKKDYAT</sequence>
<protein>
    <submittedName>
        <fullName evidence="9">Endospore germination permease</fullName>
    </submittedName>
</protein>
<feature type="transmembrane region" description="Helical" evidence="8">
    <location>
        <begin position="69"/>
        <end position="89"/>
    </location>
</feature>
<dbReference type="Pfam" id="PF03845">
    <property type="entry name" value="Spore_permease"/>
    <property type="match status" value="1"/>
</dbReference>
<comment type="subcellular location">
    <subcellularLocation>
        <location evidence="1">Membrane</location>
        <topology evidence="1">Multi-pass membrane protein</topology>
    </subcellularLocation>
</comment>
<dbReference type="PANTHER" id="PTHR34975">
    <property type="entry name" value="SPORE GERMINATION PROTEIN A2"/>
    <property type="match status" value="1"/>
</dbReference>
<feature type="transmembrane region" description="Helical" evidence="8">
    <location>
        <begin position="101"/>
        <end position="125"/>
    </location>
</feature>
<evidence type="ECO:0000313" key="10">
    <source>
        <dbReference type="Proteomes" id="UP001222800"/>
    </source>
</evidence>
<keyword evidence="6 8" id="KW-1133">Transmembrane helix</keyword>
<organism evidence="9 10">
    <name type="scientific">Tepidibacter hydrothermalis</name>
    <dbReference type="NCBI Taxonomy" id="3036126"/>
    <lineage>
        <taxon>Bacteria</taxon>
        <taxon>Bacillati</taxon>
        <taxon>Bacillota</taxon>
        <taxon>Clostridia</taxon>
        <taxon>Peptostreptococcales</taxon>
        <taxon>Peptostreptococcaceae</taxon>
        <taxon>Tepidibacter</taxon>
    </lineage>
</organism>
<feature type="transmembrane region" description="Helical" evidence="8">
    <location>
        <begin position="179"/>
        <end position="201"/>
    </location>
</feature>
<evidence type="ECO:0000256" key="2">
    <source>
        <dbReference type="ARBA" id="ARBA00007998"/>
    </source>
</evidence>
<dbReference type="NCBIfam" id="TIGR00912">
    <property type="entry name" value="2A0309"/>
    <property type="match status" value="1"/>
</dbReference>
<feature type="transmembrane region" description="Helical" evidence="8">
    <location>
        <begin position="137"/>
        <end position="159"/>
    </location>
</feature>
<feature type="transmembrane region" description="Helical" evidence="8">
    <location>
        <begin position="36"/>
        <end position="57"/>
    </location>
</feature>
<dbReference type="PANTHER" id="PTHR34975:SF2">
    <property type="entry name" value="SPORE GERMINATION PROTEIN A2"/>
    <property type="match status" value="1"/>
</dbReference>
<reference evidence="9 10" key="1">
    <citation type="submission" date="2023-03" db="EMBL/GenBank/DDBJ databases">
        <title>Complete genome sequence of Tepidibacter sp. SWIR-1, isolated from a deep-sea hydrothermal vent.</title>
        <authorList>
            <person name="Li X."/>
        </authorList>
    </citation>
    <scope>NUCLEOTIDE SEQUENCE [LARGE SCALE GENOMIC DNA]</scope>
    <source>
        <strain evidence="9 10">SWIR-1</strain>
    </source>
</reference>
<dbReference type="Proteomes" id="UP001222800">
    <property type="component" value="Chromosome"/>
</dbReference>
<feature type="transmembrane region" description="Helical" evidence="8">
    <location>
        <begin position="338"/>
        <end position="355"/>
    </location>
</feature>
<name>A0ABY8E843_9FIRM</name>
<keyword evidence="5 8" id="KW-0812">Transmembrane</keyword>
<dbReference type="EMBL" id="CP120733">
    <property type="protein sequence ID" value="WFD09081.1"/>
    <property type="molecule type" value="Genomic_DNA"/>
</dbReference>
<evidence type="ECO:0000256" key="5">
    <source>
        <dbReference type="ARBA" id="ARBA00022692"/>
    </source>
</evidence>
<feature type="transmembrane region" description="Helical" evidence="8">
    <location>
        <begin position="213"/>
        <end position="235"/>
    </location>
</feature>
<feature type="transmembrane region" description="Helical" evidence="8">
    <location>
        <begin position="12"/>
        <end position="30"/>
    </location>
</feature>
<comment type="similarity">
    <text evidence="2">Belongs to the amino acid-polyamine-organocation (APC) superfamily. Spore germination protein (SGP) (TC 2.A.3.9) family.</text>
</comment>
<dbReference type="RefSeq" id="WP_277731002.1">
    <property type="nucleotide sequence ID" value="NZ_CP120733.1"/>
</dbReference>
<evidence type="ECO:0000256" key="8">
    <source>
        <dbReference type="SAM" id="Phobius"/>
    </source>
</evidence>
<feature type="transmembrane region" description="Helical" evidence="8">
    <location>
        <begin position="266"/>
        <end position="288"/>
    </location>
</feature>
<evidence type="ECO:0000313" key="9">
    <source>
        <dbReference type="EMBL" id="WFD09081.1"/>
    </source>
</evidence>
<feature type="transmembrane region" description="Helical" evidence="8">
    <location>
        <begin position="300"/>
        <end position="318"/>
    </location>
</feature>
<proteinExistence type="inferred from homology"/>
<evidence type="ECO:0000256" key="4">
    <source>
        <dbReference type="ARBA" id="ARBA00022544"/>
    </source>
</evidence>
<evidence type="ECO:0000256" key="1">
    <source>
        <dbReference type="ARBA" id="ARBA00004141"/>
    </source>
</evidence>
<accession>A0ABY8E843</accession>
<gene>
    <name evidence="9" type="ORF">P4S50_11855</name>
</gene>
<keyword evidence="3" id="KW-0813">Transport</keyword>
<keyword evidence="7 8" id="KW-0472">Membrane</keyword>